<dbReference type="EMBL" id="KZ666753">
    <property type="protein sequence ID" value="PPR93642.1"/>
    <property type="molecule type" value="Genomic_DNA"/>
</dbReference>
<reference evidence="1 2" key="1">
    <citation type="submission" date="2015-01" db="EMBL/GenBank/DDBJ databases">
        <title>Genome of allotetraploid Gossypium barbadense reveals genomic plasticity and fiber elongation in cotton evolution.</title>
        <authorList>
            <person name="Chen X."/>
            <person name="Liu X."/>
            <person name="Zhao B."/>
            <person name="Zheng H."/>
            <person name="Hu Y."/>
            <person name="Lu G."/>
            <person name="Yang C."/>
            <person name="Chen J."/>
            <person name="Shan C."/>
            <person name="Zhang L."/>
            <person name="Zhou Y."/>
            <person name="Wang L."/>
            <person name="Guo W."/>
            <person name="Bai Y."/>
            <person name="Ruan J."/>
            <person name="Shangguan X."/>
            <person name="Mao Y."/>
            <person name="Jiang J."/>
            <person name="Zhu Y."/>
            <person name="Lei J."/>
            <person name="Kang H."/>
            <person name="Chen S."/>
            <person name="He X."/>
            <person name="Wang R."/>
            <person name="Wang Y."/>
            <person name="Chen J."/>
            <person name="Wang L."/>
            <person name="Yu S."/>
            <person name="Wang B."/>
            <person name="Wei J."/>
            <person name="Song S."/>
            <person name="Lu X."/>
            <person name="Gao Z."/>
            <person name="Gu W."/>
            <person name="Deng X."/>
            <person name="Ma D."/>
            <person name="Wang S."/>
            <person name="Liang W."/>
            <person name="Fang L."/>
            <person name="Cai C."/>
            <person name="Zhu X."/>
            <person name="Zhou B."/>
            <person name="Zhang Y."/>
            <person name="Chen Z."/>
            <person name="Xu S."/>
            <person name="Zhu R."/>
            <person name="Wang S."/>
            <person name="Zhang T."/>
            <person name="Zhao G."/>
        </authorList>
    </citation>
    <scope>NUCLEOTIDE SEQUENCE [LARGE SCALE GENOMIC DNA]</scope>
    <source>
        <strain evidence="2">cv. Xinhai21</strain>
        <tissue evidence="1">Leaf</tissue>
    </source>
</reference>
<dbReference type="OrthoDB" id="1001661at2759"/>
<protein>
    <submittedName>
        <fullName evidence="1">Uncharacterized protein</fullName>
    </submittedName>
</protein>
<proteinExistence type="predicted"/>
<evidence type="ECO:0000313" key="2">
    <source>
        <dbReference type="Proteomes" id="UP000239757"/>
    </source>
</evidence>
<sequence>MAYPITVFVLNIPQSMHWKGLWAMLRYHGEVDWKEEKALRQVSLLQRGGLGELISLRKNLSNVRCFGSMTILVSIKQQEKVDGMIAFERKEESVASEDESVIGAGLENMLGRRSDWEMEALKLLEKSNDRGESQNLSQQVCRLEKEFLGGNKAESREDKSLSLNEKRKIDRVIKKHRGKGIGDKENEVMNALLSYSDIINRKRVILKEAMKAWEVGKKLSISMKGDEREVVEDLMRLEGK</sequence>
<organism evidence="1 2">
    <name type="scientific">Gossypium barbadense</name>
    <name type="common">Sea Island cotton</name>
    <name type="synonym">Hibiscus barbadensis</name>
    <dbReference type="NCBI Taxonomy" id="3634"/>
    <lineage>
        <taxon>Eukaryota</taxon>
        <taxon>Viridiplantae</taxon>
        <taxon>Streptophyta</taxon>
        <taxon>Embryophyta</taxon>
        <taxon>Tracheophyta</taxon>
        <taxon>Spermatophyta</taxon>
        <taxon>Magnoliopsida</taxon>
        <taxon>eudicotyledons</taxon>
        <taxon>Gunneridae</taxon>
        <taxon>Pentapetalae</taxon>
        <taxon>rosids</taxon>
        <taxon>malvids</taxon>
        <taxon>Malvales</taxon>
        <taxon>Malvaceae</taxon>
        <taxon>Malvoideae</taxon>
        <taxon>Gossypium</taxon>
    </lineage>
</organism>
<dbReference type="Proteomes" id="UP000239757">
    <property type="component" value="Unassembled WGS sequence"/>
</dbReference>
<name>A0A2P5WRB3_GOSBA</name>
<gene>
    <name evidence="1" type="ORF">GOBAR_AA27030</name>
</gene>
<accession>A0A2P5WRB3</accession>
<evidence type="ECO:0000313" key="1">
    <source>
        <dbReference type="EMBL" id="PPR93642.1"/>
    </source>
</evidence>
<dbReference type="AlphaFoldDB" id="A0A2P5WRB3"/>